<dbReference type="Proteomes" id="UP000807115">
    <property type="component" value="Chromosome 8"/>
</dbReference>
<name>A0A921QHC3_SORBI</name>
<dbReference type="AlphaFoldDB" id="A0A921QHC3"/>
<reference evidence="2" key="1">
    <citation type="journal article" date="2019" name="BMC Genomics">
        <title>A new reference genome for Sorghum bicolor reveals high levels of sequence similarity between sweet and grain genotypes: implications for the genetics of sugar metabolism.</title>
        <authorList>
            <person name="Cooper E.A."/>
            <person name="Brenton Z.W."/>
            <person name="Flinn B.S."/>
            <person name="Jenkins J."/>
            <person name="Shu S."/>
            <person name="Flowers D."/>
            <person name="Luo F."/>
            <person name="Wang Y."/>
            <person name="Xia P."/>
            <person name="Barry K."/>
            <person name="Daum C."/>
            <person name="Lipzen A."/>
            <person name="Yoshinaga Y."/>
            <person name="Schmutz J."/>
            <person name="Saski C."/>
            <person name="Vermerris W."/>
            <person name="Kresovich S."/>
        </authorList>
    </citation>
    <scope>NUCLEOTIDE SEQUENCE</scope>
</reference>
<comment type="caution">
    <text evidence="2">The sequence shown here is derived from an EMBL/GenBank/DDBJ whole genome shotgun (WGS) entry which is preliminary data.</text>
</comment>
<organism evidence="2 3">
    <name type="scientific">Sorghum bicolor</name>
    <name type="common">Sorghum</name>
    <name type="synonym">Sorghum vulgare</name>
    <dbReference type="NCBI Taxonomy" id="4558"/>
    <lineage>
        <taxon>Eukaryota</taxon>
        <taxon>Viridiplantae</taxon>
        <taxon>Streptophyta</taxon>
        <taxon>Embryophyta</taxon>
        <taxon>Tracheophyta</taxon>
        <taxon>Spermatophyta</taxon>
        <taxon>Magnoliopsida</taxon>
        <taxon>Liliopsida</taxon>
        <taxon>Poales</taxon>
        <taxon>Poaceae</taxon>
        <taxon>PACMAD clade</taxon>
        <taxon>Panicoideae</taxon>
        <taxon>Andropogonodae</taxon>
        <taxon>Andropogoneae</taxon>
        <taxon>Sorghinae</taxon>
        <taxon>Sorghum</taxon>
    </lineage>
</organism>
<feature type="compositionally biased region" description="Polar residues" evidence="1">
    <location>
        <begin position="117"/>
        <end position="128"/>
    </location>
</feature>
<accession>A0A921QHC3</accession>
<reference evidence="2" key="2">
    <citation type="submission" date="2020-10" db="EMBL/GenBank/DDBJ databases">
        <authorList>
            <person name="Cooper E.A."/>
            <person name="Brenton Z.W."/>
            <person name="Flinn B.S."/>
            <person name="Jenkins J."/>
            <person name="Shu S."/>
            <person name="Flowers D."/>
            <person name="Luo F."/>
            <person name="Wang Y."/>
            <person name="Xia P."/>
            <person name="Barry K."/>
            <person name="Daum C."/>
            <person name="Lipzen A."/>
            <person name="Yoshinaga Y."/>
            <person name="Schmutz J."/>
            <person name="Saski C."/>
            <person name="Vermerris W."/>
            <person name="Kresovich S."/>
        </authorList>
    </citation>
    <scope>NUCLEOTIDE SEQUENCE</scope>
</reference>
<gene>
    <name evidence="2" type="ORF">BDA96_08G116700</name>
</gene>
<sequence length="174" mass="18812">MGKKKSACSTNAATDASKATTFVLKVPTHCRCDGCRNKTYIRLHGPAAGVGVPAMAAHGGAAVSRMYPTRRAHAATAPASASQRRTMNLPRDDTRPCGPLTSSVDAKHGGKRKPTTNDKSSLGRNPTTGPHVPIRVKNIMHVNRIIFFYRKIKTKRKQTDVTIGNMTISHVLRV</sequence>
<feature type="region of interest" description="Disordered" evidence="1">
    <location>
        <begin position="72"/>
        <end position="132"/>
    </location>
</feature>
<evidence type="ECO:0000313" key="2">
    <source>
        <dbReference type="EMBL" id="KAG0520925.1"/>
    </source>
</evidence>
<evidence type="ECO:0000313" key="3">
    <source>
        <dbReference type="Proteomes" id="UP000807115"/>
    </source>
</evidence>
<proteinExistence type="predicted"/>
<evidence type="ECO:0000256" key="1">
    <source>
        <dbReference type="SAM" id="MobiDB-lite"/>
    </source>
</evidence>
<dbReference type="EMBL" id="CM027687">
    <property type="protein sequence ID" value="KAG0520925.1"/>
    <property type="molecule type" value="Genomic_DNA"/>
</dbReference>
<protein>
    <submittedName>
        <fullName evidence="2">Uncharacterized protein</fullName>
    </submittedName>
</protein>